<organism evidence="2 3">
    <name type="scientific">Popillia japonica</name>
    <name type="common">Japanese beetle</name>
    <dbReference type="NCBI Taxonomy" id="7064"/>
    <lineage>
        <taxon>Eukaryota</taxon>
        <taxon>Metazoa</taxon>
        <taxon>Ecdysozoa</taxon>
        <taxon>Arthropoda</taxon>
        <taxon>Hexapoda</taxon>
        <taxon>Insecta</taxon>
        <taxon>Pterygota</taxon>
        <taxon>Neoptera</taxon>
        <taxon>Endopterygota</taxon>
        <taxon>Coleoptera</taxon>
        <taxon>Polyphaga</taxon>
        <taxon>Scarabaeiformia</taxon>
        <taxon>Scarabaeidae</taxon>
        <taxon>Rutelinae</taxon>
        <taxon>Popillia</taxon>
    </lineage>
</organism>
<feature type="chain" id="PRO_5043620822" evidence="1">
    <location>
        <begin position="19"/>
        <end position="134"/>
    </location>
</feature>
<dbReference type="Proteomes" id="UP001458880">
    <property type="component" value="Unassembled WGS sequence"/>
</dbReference>
<evidence type="ECO:0000256" key="1">
    <source>
        <dbReference type="SAM" id="SignalP"/>
    </source>
</evidence>
<sequence>MIWYIVLVLAFDLQSAISQVTKRENVLLSRKKRYLFFPPGANFVYQFVNVKALMKRVPKGMQWLNEWDVPFPLPSDPGEFREYRESHREERAVLNDFAVAFDSLPSDPGEFREYRESHREERAVLNDFAVAFDR</sequence>
<name>A0AAW1NAI5_POPJA</name>
<proteinExistence type="predicted"/>
<accession>A0AAW1NAI5</accession>
<dbReference type="PANTHER" id="PTHR21253">
    <property type="entry name" value="F-BOX ONLY PROTEIN 11-RELATED"/>
    <property type="match status" value="1"/>
</dbReference>
<comment type="caution">
    <text evidence="2">The sequence shown here is derived from an EMBL/GenBank/DDBJ whole genome shotgun (WGS) entry which is preliminary data.</text>
</comment>
<dbReference type="EMBL" id="JASPKY010000004">
    <property type="protein sequence ID" value="KAK9754866.1"/>
    <property type="molecule type" value="Genomic_DNA"/>
</dbReference>
<dbReference type="PANTHER" id="PTHR21253:SF0">
    <property type="entry name" value="F-BOX ONLY PROTEIN 11-RELATED"/>
    <property type="match status" value="1"/>
</dbReference>
<evidence type="ECO:0000313" key="2">
    <source>
        <dbReference type="EMBL" id="KAK9754866.1"/>
    </source>
</evidence>
<evidence type="ECO:0000313" key="3">
    <source>
        <dbReference type="Proteomes" id="UP001458880"/>
    </source>
</evidence>
<keyword evidence="1" id="KW-0732">Signal</keyword>
<dbReference type="AlphaFoldDB" id="A0AAW1NAI5"/>
<reference evidence="2 3" key="1">
    <citation type="journal article" date="2024" name="BMC Genomics">
        <title>De novo assembly and annotation of Popillia japonica's genome with initial clues to its potential as an invasive pest.</title>
        <authorList>
            <person name="Cucini C."/>
            <person name="Boschi S."/>
            <person name="Funari R."/>
            <person name="Cardaioli E."/>
            <person name="Iannotti N."/>
            <person name="Marturano G."/>
            <person name="Paoli F."/>
            <person name="Bruttini M."/>
            <person name="Carapelli A."/>
            <person name="Frati F."/>
            <person name="Nardi F."/>
        </authorList>
    </citation>
    <scope>NUCLEOTIDE SEQUENCE [LARGE SCALE GENOMIC DNA]</scope>
    <source>
        <strain evidence="2">DMR45628</strain>
    </source>
</reference>
<feature type="signal peptide" evidence="1">
    <location>
        <begin position="1"/>
        <end position="18"/>
    </location>
</feature>
<gene>
    <name evidence="2" type="ORF">QE152_g817</name>
</gene>
<keyword evidence="3" id="KW-1185">Reference proteome</keyword>
<protein>
    <submittedName>
        <fullName evidence="2">Uncharacterized protein</fullName>
    </submittedName>
</protein>